<dbReference type="SUPFAM" id="SSF53850">
    <property type="entry name" value="Periplasmic binding protein-like II"/>
    <property type="match status" value="1"/>
</dbReference>
<reference evidence="9" key="1">
    <citation type="journal article" date="2019" name="Int. J. Syst. Evol. Microbiol.">
        <title>The Global Catalogue of Microorganisms (GCM) 10K type strain sequencing project: providing services to taxonomists for standard genome sequencing and annotation.</title>
        <authorList>
            <consortium name="The Broad Institute Genomics Platform"/>
            <consortium name="The Broad Institute Genome Sequencing Center for Infectious Disease"/>
            <person name="Wu L."/>
            <person name="Ma J."/>
        </authorList>
    </citation>
    <scope>NUCLEOTIDE SEQUENCE [LARGE SCALE GENOMIC DNA]</scope>
    <source>
        <strain evidence="9">JCM 16953</strain>
    </source>
</reference>
<dbReference type="InterPro" id="IPR050962">
    <property type="entry name" value="Phosphate-bind_PstS"/>
</dbReference>
<dbReference type="PROSITE" id="PS51257">
    <property type="entry name" value="PROKAR_LIPOPROTEIN"/>
    <property type="match status" value="1"/>
</dbReference>
<feature type="domain" description="PBP" evidence="7">
    <location>
        <begin position="49"/>
        <end position="341"/>
    </location>
</feature>
<keyword evidence="3 4" id="KW-0592">Phosphate transport</keyword>
<dbReference type="PANTHER" id="PTHR42996">
    <property type="entry name" value="PHOSPHATE-BINDING PROTEIN PSTS"/>
    <property type="match status" value="1"/>
</dbReference>
<proteinExistence type="inferred from homology"/>
<dbReference type="InterPro" id="IPR024370">
    <property type="entry name" value="PBP_domain"/>
</dbReference>
<organism evidence="8 9">
    <name type="scientific">Nocardioides panacisoli</name>
    <dbReference type="NCBI Taxonomy" id="627624"/>
    <lineage>
        <taxon>Bacteria</taxon>
        <taxon>Bacillati</taxon>
        <taxon>Actinomycetota</taxon>
        <taxon>Actinomycetes</taxon>
        <taxon>Propionibacteriales</taxon>
        <taxon>Nocardioidaceae</taxon>
        <taxon>Nocardioides</taxon>
    </lineage>
</organism>
<evidence type="ECO:0000259" key="7">
    <source>
        <dbReference type="Pfam" id="PF12849"/>
    </source>
</evidence>
<feature type="region of interest" description="Disordered" evidence="5">
    <location>
        <begin position="30"/>
        <end position="81"/>
    </location>
</feature>
<feature type="compositionally biased region" description="Low complexity" evidence="5">
    <location>
        <begin position="42"/>
        <end position="52"/>
    </location>
</feature>
<evidence type="ECO:0000256" key="5">
    <source>
        <dbReference type="SAM" id="MobiDB-lite"/>
    </source>
</evidence>
<evidence type="ECO:0000313" key="8">
    <source>
        <dbReference type="EMBL" id="GAA3827844.1"/>
    </source>
</evidence>
<feature type="region of interest" description="Disordered" evidence="5">
    <location>
        <begin position="210"/>
        <end position="231"/>
    </location>
</feature>
<protein>
    <recommendedName>
        <fullName evidence="4">Phosphate-binding protein</fullName>
    </recommendedName>
</protein>
<dbReference type="RefSeq" id="WP_344777164.1">
    <property type="nucleotide sequence ID" value="NZ_BAABAH010000012.1"/>
</dbReference>
<evidence type="ECO:0000256" key="4">
    <source>
        <dbReference type="PIRNR" id="PIRNR002756"/>
    </source>
</evidence>
<dbReference type="EMBL" id="BAABAH010000012">
    <property type="protein sequence ID" value="GAA3827844.1"/>
    <property type="molecule type" value="Genomic_DNA"/>
</dbReference>
<evidence type="ECO:0000256" key="1">
    <source>
        <dbReference type="ARBA" id="ARBA00008725"/>
    </source>
</evidence>
<comment type="similarity">
    <text evidence="1 4">Belongs to the PstS family.</text>
</comment>
<keyword evidence="9" id="KW-1185">Reference proteome</keyword>
<dbReference type="Pfam" id="PF12849">
    <property type="entry name" value="PBP_like_2"/>
    <property type="match status" value="1"/>
</dbReference>
<dbReference type="InterPro" id="IPR005673">
    <property type="entry name" value="ABC_phos-bd_PstS"/>
</dbReference>
<dbReference type="PANTHER" id="PTHR42996:SF1">
    <property type="entry name" value="PHOSPHATE-BINDING PROTEIN PSTS"/>
    <property type="match status" value="1"/>
</dbReference>
<dbReference type="CDD" id="cd13565">
    <property type="entry name" value="PBP2_PstS"/>
    <property type="match status" value="1"/>
</dbReference>
<evidence type="ECO:0000256" key="6">
    <source>
        <dbReference type="SAM" id="SignalP"/>
    </source>
</evidence>
<name>A0ABP7IW71_9ACTN</name>
<evidence type="ECO:0000256" key="3">
    <source>
        <dbReference type="ARBA" id="ARBA00022592"/>
    </source>
</evidence>
<evidence type="ECO:0000256" key="2">
    <source>
        <dbReference type="ARBA" id="ARBA00022448"/>
    </source>
</evidence>
<dbReference type="NCBIfam" id="TIGR00975">
    <property type="entry name" value="3a0107s03"/>
    <property type="match status" value="1"/>
</dbReference>
<feature type="chain" id="PRO_5045436428" description="Phosphate-binding protein" evidence="6">
    <location>
        <begin position="25"/>
        <end position="372"/>
    </location>
</feature>
<keyword evidence="6" id="KW-0732">Signal</keyword>
<dbReference type="Gene3D" id="3.40.190.10">
    <property type="entry name" value="Periplasmic binding protein-like II"/>
    <property type="match status" value="2"/>
</dbReference>
<evidence type="ECO:0000313" key="9">
    <source>
        <dbReference type="Proteomes" id="UP001501821"/>
    </source>
</evidence>
<gene>
    <name evidence="8" type="primary">pstS_2</name>
    <name evidence="8" type="ORF">GCM10022242_31560</name>
</gene>
<dbReference type="PIRSF" id="PIRSF002756">
    <property type="entry name" value="PstS"/>
    <property type="match status" value="1"/>
</dbReference>
<keyword evidence="2 4" id="KW-0813">Transport</keyword>
<comment type="caution">
    <text evidence="8">The sequence shown here is derived from an EMBL/GenBank/DDBJ whole genome shotgun (WGS) entry which is preliminary data.</text>
</comment>
<accession>A0ABP7IW71</accession>
<feature type="signal peptide" evidence="6">
    <location>
        <begin position="1"/>
        <end position="24"/>
    </location>
</feature>
<sequence>MKTTSIRKAMVPAVAAISLSFALAACGNDDTSSDNGSGGSDSSGAASGLSGSVAGGGSSAQEQAQSAWRTGFGQDNPDVKLTYDPVGSGTGRENFISGAYLYAGSDSAMTDDELADAKKTCGADPIEIPVFISPVDVIFNVEGIDDLQLSPETIANIFNGSITTWDDPAIAADNPDADLPSTKIVPVHRSDSSGTTDNFTDYLEKAAGGAWKTPHSSDWPTTSGESGEGTSGMTDAVKAGDGTIGYADDAGVQGTGLGVAKIKVGSEYVAPSADGAAAAMAASEPTSGTPDTVITYDLNRTSDDPSTYPIFLASYEIACPSYDDSNTAAIVKGFLSYMISENGQKAAAANAFSAELPRDIADKEQAIIDQIS</sequence>
<dbReference type="Proteomes" id="UP001501821">
    <property type="component" value="Unassembled WGS sequence"/>
</dbReference>